<accession>A0A172UJZ9</accession>
<gene>
    <name evidence="2" type="ORF">A7U43_07565</name>
</gene>
<dbReference type="EMBL" id="CP015596">
    <property type="protein sequence ID" value="ANE79200.1"/>
    <property type="molecule type" value="Genomic_DNA"/>
</dbReference>
<keyword evidence="1" id="KW-1133">Transmembrane helix</keyword>
<dbReference type="STRING" id="1682113.A7U43_07565"/>
<feature type="transmembrane region" description="Helical" evidence="1">
    <location>
        <begin position="116"/>
        <end position="137"/>
    </location>
</feature>
<protein>
    <submittedName>
        <fullName evidence="2">DoxX family protein</fullName>
    </submittedName>
</protein>
<evidence type="ECO:0000256" key="1">
    <source>
        <dbReference type="SAM" id="Phobius"/>
    </source>
</evidence>
<feature type="transmembrane region" description="Helical" evidence="1">
    <location>
        <begin position="270"/>
        <end position="291"/>
    </location>
</feature>
<reference evidence="2 3" key="1">
    <citation type="submission" date="2016-05" db="EMBL/GenBank/DDBJ databases">
        <title>Complete genome sequence of a phthalic acid esters degrading Mycobacterium sp. YC-RL4.</title>
        <authorList>
            <person name="Ren L."/>
            <person name="Fan S."/>
            <person name="Ruth N."/>
            <person name="Jia Y."/>
            <person name="Wang J."/>
            <person name="Qiao C."/>
        </authorList>
    </citation>
    <scope>NUCLEOTIDE SEQUENCE [LARGE SCALE GENOMIC DNA]</scope>
    <source>
        <strain evidence="2 3">YC-RL4</strain>
    </source>
</reference>
<evidence type="ECO:0000313" key="2">
    <source>
        <dbReference type="EMBL" id="ANE79200.1"/>
    </source>
</evidence>
<evidence type="ECO:0000313" key="3">
    <source>
        <dbReference type="Proteomes" id="UP000077143"/>
    </source>
</evidence>
<keyword evidence="1" id="KW-0472">Membrane</keyword>
<keyword evidence="1" id="KW-0812">Transmembrane</keyword>
<name>A0A172UJZ9_9MYCO</name>
<feature type="transmembrane region" description="Helical" evidence="1">
    <location>
        <begin position="82"/>
        <end position="104"/>
    </location>
</feature>
<feature type="transmembrane region" description="Helical" evidence="1">
    <location>
        <begin position="198"/>
        <end position="217"/>
    </location>
</feature>
<organism evidence="2 3">
    <name type="scientific">Mycobacterium adipatum</name>
    <dbReference type="NCBI Taxonomy" id="1682113"/>
    <lineage>
        <taxon>Bacteria</taxon>
        <taxon>Bacillati</taxon>
        <taxon>Actinomycetota</taxon>
        <taxon>Actinomycetes</taxon>
        <taxon>Mycobacteriales</taxon>
        <taxon>Mycobacteriaceae</taxon>
        <taxon>Mycobacterium</taxon>
    </lineage>
</organism>
<feature type="transmembrane region" description="Helical" evidence="1">
    <location>
        <begin position="12"/>
        <end position="42"/>
    </location>
</feature>
<dbReference type="Proteomes" id="UP000077143">
    <property type="component" value="Chromosome"/>
</dbReference>
<dbReference type="KEGG" id="madi:A7U43_07565"/>
<keyword evidence="3" id="KW-1185">Reference proteome</keyword>
<dbReference type="AlphaFoldDB" id="A0A172UJZ9"/>
<proteinExistence type="predicted"/>
<sequence>MAEVWHPVTRVAFRFCFLYFGLFCLWFAQITFAFAGVLALWLPAGAVIWQMTLTAPATGWVGRTLFGVDTTLHTDSGSGDQAAIWVSMGCLLMIALVGTAVWSVLDRRRPQYTRLFAWFTVFLRLCLGGQMLFYGFAKLIPTQMPAPPLAALLQPFGQFSPMSVLWLQVGSSHPYEMALGAVEVAAGLLLFWPRTAVLGALLSLLSMGQVFLMNMAYDVPVKILSSHLLLISLVLLAPHLRQLADVLVLQRPSGPVHTPHLFTGQRANRIATVAQVGLGIWVSIGLACVGWQSWHEYGDGRPKPPLYGIWAVSEFSVDGRVAAPLSTDPFRWSHLVFDRPGMATFQLMDGTLRDAPVQVDAEHVTMTAPLPLPDGQTAVVPDPTPFADLRFEQPAPDRLELTGQLQGRRVSITLREVDLSSFTLRNRGFHWVQEYPYFR</sequence>